<dbReference type="Proteomes" id="UP000675747">
    <property type="component" value="Unassembled WGS sequence"/>
</dbReference>
<dbReference type="GO" id="GO:0015627">
    <property type="term" value="C:type II protein secretion system complex"/>
    <property type="evidence" value="ECO:0007669"/>
    <property type="project" value="InterPro"/>
</dbReference>
<evidence type="ECO:0000313" key="10">
    <source>
        <dbReference type="EMBL" id="MBR0561944.1"/>
    </source>
</evidence>
<comment type="subcellular location">
    <subcellularLocation>
        <location evidence="1">Cell inner membrane</location>
        <topology evidence="1">Single-pass membrane protein</topology>
    </subcellularLocation>
</comment>
<gene>
    <name evidence="11" type="ORF">KB893_011620</name>
    <name evidence="10" type="ORF">KB893_05375</name>
</gene>
<comment type="caution">
    <text evidence="10">The sequence shown here is derived from an EMBL/GenBank/DDBJ whole genome shotgun (WGS) entry which is preliminary data.</text>
</comment>
<sequence length="156" mass="16386">MSARARRQRGYSLLEVIVAFALLAVGIGIVIGILSGGVRQVRAAQAASEAALYGESLIATRMAAGLVEPGREQGEFGDGRYRWTLTVEDYADPLLAEADAGLDAPAPPPGRLRHVVLEVDWDEGGPAQRLRLSTLHAGIDADALPPPAAAARGLRP</sequence>
<name>A0A8J7VU64_9GAMM</name>
<keyword evidence="3" id="KW-1003">Cell membrane</keyword>
<reference evidence="11 12" key="1">
    <citation type="journal article" date="2021" name="Microbiol. Resour. Announc.">
        <title>Draft Genome Sequence of Coralloluteibacterium stylophorae LMG 29479T.</title>
        <authorList>
            <person name="Karlyshev A.V."/>
            <person name="Kudryashova E.B."/>
            <person name="Ariskina E.V."/>
            <person name="Conroy A.P."/>
            <person name="Abidueva E.Y."/>
        </authorList>
    </citation>
    <scope>NUCLEOTIDE SEQUENCE [LARGE SCALE GENOMIC DNA]</scope>
    <source>
        <strain evidence="11 12">LMG 29479</strain>
    </source>
</reference>
<evidence type="ECO:0000313" key="12">
    <source>
        <dbReference type="Proteomes" id="UP000675747"/>
    </source>
</evidence>
<dbReference type="PROSITE" id="PS00409">
    <property type="entry name" value="PROKAR_NTER_METHYL"/>
    <property type="match status" value="1"/>
</dbReference>
<keyword evidence="8 9" id="KW-0472">Membrane</keyword>
<evidence type="ECO:0000256" key="2">
    <source>
        <dbReference type="ARBA" id="ARBA00008358"/>
    </source>
</evidence>
<accession>A0A8J7VU64</accession>
<protein>
    <submittedName>
        <fullName evidence="10">Prepilin-type N-terminal cleavage/methylation domain-containing protein</fullName>
    </submittedName>
</protein>
<keyword evidence="5" id="KW-0997">Cell inner membrane</keyword>
<evidence type="ECO:0000256" key="7">
    <source>
        <dbReference type="ARBA" id="ARBA00022989"/>
    </source>
</evidence>
<evidence type="ECO:0000256" key="5">
    <source>
        <dbReference type="ARBA" id="ARBA00022519"/>
    </source>
</evidence>
<organism evidence="10">
    <name type="scientific">Coralloluteibacterium stylophorae</name>
    <dbReference type="NCBI Taxonomy" id="1776034"/>
    <lineage>
        <taxon>Bacteria</taxon>
        <taxon>Pseudomonadati</taxon>
        <taxon>Pseudomonadota</taxon>
        <taxon>Gammaproteobacteria</taxon>
        <taxon>Lysobacterales</taxon>
        <taxon>Lysobacteraceae</taxon>
        <taxon>Coralloluteibacterium</taxon>
    </lineage>
</organism>
<dbReference type="EMBL" id="JAGQFT020000007">
    <property type="protein sequence ID" value="MBS7457778.1"/>
    <property type="molecule type" value="Genomic_DNA"/>
</dbReference>
<evidence type="ECO:0000256" key="8">
    <source>
        <dbReference type="ARBA" id="ARBA00023136"/>
    </source>
</evidence>
<dbReference type="NCBIfam" id="TIGR02532">
    <property type="entry name" value="IV_pilin_GFxxxE"/>
    <property type="match status" value="1"/>
</dbReference>
<evidence type="ECO:0000256" key="9">
    <source>
        <dbReference type="SAM" id="Phobius"/>
    </source>
</evidence>
<keyword evidence="6 9" id="KW-0812">Transmembrane</keyword>
<feature type="transmembrane region" description="Helical" evidence="9">
    <location>
        <begin position="12"/>
        <end position="34"/>
    </location>
</feature>
<evidence type="ECO:0000256" key="3">
    <source>
        <dbReference type="ARBA" id="ARBA00022475"/>
    </source>
</evidence>
<proteinExistence type="inferred from homology"/>
<evidence type="ECO:0000256" key="4">
    <source>
        <dbReference type="ARBA" id="ARBA00022481"/>
    </source>
</evidence>
<reference evidence="10" key="2">
    <citation type="submission" date="2021-04" db="EMBL/GenBank/DDBJ databases">
        <authorList>
            <person name="Karlyshev A.V."/>
        </authorList>
    </citation>
    <scope>NUCLEOTIDE SEQUENCE</scope>
    <source>
        <strain evidence="10">LMG 29479</strain>
    </source>
</reference>
<dbReference type="InterPro" id="IPR010052">
    <property type="entry name" value="T2SS_protein-GspI"/>
</dbReference>
<evidence type="ECO:0000256" key="6">
    <source>
        <dbReference type="ARBA" id="ARBA00022692"/>
    </source>
</evidence>
<keyword evidence="12" id="KW-1185">Reference proteome</keyword>
<dbReference type="InterPro" id="IPR012902">
    <property type="entry name" value="N_methyl_site"/>
</dbReference>
<dbReference type="Pfam" id="PF07963">
    <property type="entry name" value="N_methyl"/>
    <property type="match status" value="1"/>
</dbReference>
<evidence type="ECO:0000256" key="1">
    <source>
        <dbReference type="ARBA" id="ARBA00004377"/>
    </source>
</evidence>
<dbReference type="EMBL" id="JAGQFT010000028">
    <property type="protein sequence ID" value="MBR0561944.1"/>
    <property type="molecule type" value="Genomic_DNA"/>
</dbReference>
<dbReference type="PANTHER" id="PTHR38779:SF2">
    <property type="entry name" value="TYPE II SECRETION SYSTEM PROTEIN I-RELATED"/>
    <property type="match status" value="1"/>
</dbReference>
<dbReference type="PANTHER" id="PTHR38779">
    <property type="entry name" value="TYPE II SECRETION SYSTEM PROTEIN I-RELATED"/>
    <property type="match status" value="1"/>
</dbReference>
<evidence type="ECO:0000313" key="11">
    <source>
        <dbReference type="EMBL" id="MBS7457778.1"/>
    </source>
</evidence>
<dbReference type="AlphaFoldDB" id="A0A8J7VU64"/>
<keyword evidence="7 9" id="KW-1133">Transmembrane helix</keyword>
<comment type="similarity">
    <text evidence="2">Belongs to the GSP I family.</text>
</comment>
<dbReference type="GO" id="GO:0015628">
    <property type="term" value="P:protein secretion by the type II secretion system"/>
    <property type="evidence" value="ECO:0007669"/>
    <property type="project" value="InterPro"/>
</dbReference>
<dbReference type="RefSeq" id="WP_211925910.1">
    <property type="nucleotide sequence ID" value="NZ_JAGQFT020000007.1"/>
</dbReference>
<dbReference type="GO" id="GO:0005886">
    <property type="term" value="C:plasma membrane"/>
    <property type="evidence" value="ECO:0007669"/>
    <property type="project" value="UniProtKB-SubCell"/>
</dbReference>
<keyword evidence="4" id="KW-0488">Methylation</keyword>